<name>A0AAV0CDL7_9ASTE</name>
<dbReference type="PROSITE" id="PS00086">
    <property type="entry name" value="CYTOCHROME_P450"/>
    <property type="match status" value="1"/>
</dbReference>
<reference evidence="8" key="1">
    <citation type="submission" date="2022-07" db="EMBL/GenBank/DDBJ databases">
        <authorList>
            <person name="Macas J."/>
            <person name="Novak P."/>
            <person name="Neumann P."/>
        </authorList>
    </citation>
    <scope>NUCLEOTIDE SEQUENCE</scope>
</reference>
<keyword evidence="9" id="KW-1185">Reference proteome</keyword>
<dbReference type="GO" id="GO:0006629">
    <property type="term" value="P:lipid metabolic process"/>
    <property type="evidence" value="ECO:0007669"/>
    <property type="project" value="UniProtKB-ARBA"/>
</dbReference>
<comment type="cofactor">
    <cofactor evidence="1 6">
        <name>heme</name>
        <dbReference type="ChEBI" id="CHEBI:30413"/>
    </cofactor>
</comment>
<dbReference type="GO" id="GO:0016705">
    <property type="term" value="F:oxidoreductase activity, acting on paired donors, with incorporation or reduction of molecular oxygen"/>
    <property type="evidence" value="ECO:0007669"/>
    <property type="project" value="InterPro"/>
</dbReference>
<evidence type="ECO:0008006" key="10">
    <source>
        <dbReference type="Google" id="ProtNLM"/>
    </source>
</evidence>
<evidence type="ECO:0000256" key="4">
    <source>
        <dbReference type="ARBA" id="ARBA00023002"/>
    </source>
</evidence>
<dbReference type="GO" id="GO:0005506">
    <property type="term" value="F:iron ion binding"/>
    <property type="evidence" value="ECO:0007669"/>
    <property type="project" value="InterPro"/>
</dbReference>
<protein>
    <recommendedName>
        <fullName evidence="10">Cytochrome P450</fullName>
    </recommendedName>
</protein>
<keyword evidence="5 6" id="KW-0408">Iron</keyword>
<gene>
    <name evidence="8" type="ORF">CEPIT_LOCUS4267</name>
</gene>
<keyword evidence="3 6" id="KW-0479">Metal-binding</keyword>
<evidence type="ECO:0000256" key="5">
    <source>
        <dbReference type="ARBA" id="ARBA00023004"/>
    </source>
</evidence>
<dbReference type="PRINTS" id="PR00463">
    <property type="entry name" value="EP450I"/>
</dbReference>
<dbReference type="PRINTS" id="PR00385">
    <property type="entry name" value="P450"/>
</dbReference>
<evidence type="ECO:0000256" key="7">
    <source>
        <dbReference type="RuleBase" id="RU000461"/>
    </source>
</evidence>
<evidence type="ECO:0000313" key="9">
    <source>
        <dbReference type="Proteomes" id="UP001152523"/>
    </source>
</evidence>
<dbReference type="PANTHER" id="PTHR24296">
    <property type="entry name" value="CYTOCHROME P450"/>
    <property type="match status" value="1"/>
</dbReference>
<dbReference type="GO" id="GO:0004497">
    <property type="term" value="F:monooxygenase activity"/>
    <property type="evidence" value="ECO:0007669"/>
    <property type="project" value="UniProtKB-KW"/>
</dbReference>
<dbReference type="AlphaFoldDB" id="A0AAV0CDL7"/>
<accession>A0AAV0CDL7</accession>
<dbReference type="SUPFAM" id="SSF48264">
    <property type="entry name" value="Cytochrome P450"/>
    <property type="match status" value="1"/>
</dbReference>
<dbReference type="Proteomes" id="UP001152523">
    <property type="component" value="Unassembled WGS sequence"/>
</dbReference>
<keyword evidence="7" id="KW-0503">Monooxygenase</keyword>
<evidence type="ECO:0000256" key="3">
    <source>
        <dbReference type="ARBA" id="ARBA00022723"/>
    </source>
</evidence>
<evidence type="ECO:0000256" key="6">
    <source>
        <dbReference type="PIRSR" id="PIRSR602401-1"/>
    </source>
</evidence>
<keyword evidence="6 7" id="KW-0349">Heme</keyword>
<dbReference type="Gene3D" id="1.10.630.10">
    <property type="entry name" value="Cytochrome P450"/>
    <property type="match status" value="1"/>
</dbReference>
<comment type="similarity">
    <text evidence="2 7">Belongs to the cytochrome P450 family.</text>
</comment>
<dbReference type="Pfam" id="PF00067">
    <property type="entry name" value="p450"/>
    <property type="match status" value="1"/>
</dbReference>
<dbReference type="InterPro" id="IPR017972">
    <property type="entry name" value="Cyt_P450_CS"/>
</dbReference>
<keyword evidence="4 7" id="KW-0560">Oxidoreductase</keyword>
<organism evidence="8 9">
    <name type="scientific">Cuscuta epithymum</name>
    <dbReference type="NCBI Taxonomy" id="186058"/>
    <lineage>
        <taxon>Eukaryota</taxon>
        <taxon>Viridiplantae</taxon>
        <taxon>Streptophyta</taxon>
        <taxon>Embryophyta</taxon>
        <taxon>Tracheophyta</taxon>
        <taxon>Spermatophyta</taxon>
        <taxon>Magnoliopsida</taxon>
        <taxon>eudicotyledons</taxon>
        <taxon>Gunneridae</taxon>
        <taxon>Pentapetalae</taxon>
        <taxon>asterids</taxon>
        <taxon>lamiids</taxon>
        <taxon>Solanales</taxon>
        <taxon>Convolvulaceae</taxon>
        <taxon>Cuscuteae</taxon>
        <taxon>Cuscuta</taxon>
        <taxon>Cuscuta subgen. Cuscuta</taxon>
    </lineage>
</organism>
<dbReference type="InterPro" id="IPR036396">
    <property type="entry name" value="Cyt_P450_sf"/>
</dbReference>
<evidence type="ECO:0000256" key="1">
    <source>
        <dbReference type="ARBA" id="ARBA00001971"/>
    </source>
</evidence>
<dbReference type="EMBL" id="CAMAPF010000022">
    <property type="protein sequence ID" value="CAH9072348.1"/>
    <property type="molecule type" value="Genomic_DNA"/>
</dbReference>
<feature type="binding site" description="axial binding residue" evidence="6">
    <location>
        <position position="477"/>
    </location>
    <ligand>
        <name>heme</name>
        <dbReference type="ChEBI" id="CHEBI:30413"/>
    </ligand>
    <ligandPart>
        <name>Fe</name>
        <dbReference type="ChEBI" id="CHEBI:18248"/>
    </ligandPart>
</feature>
<dbReference type="InterPro" id="IPR001128">
    <property type="entry name" value="Cyt_P450"/>
</dbReference>
<dbReference type="GO" id="GO:0020037">
    <property type="term" value="F:heme binding"/>
    <property type="evidence" value="ECO:0007669"/>
    <property type="project" value="InterPro"/>
</dbReference>
<comment type="caution">
    <text evidence="8">The sequence shown here is derived from an EMBL/GenBank/DDBJ whole genome shotgun (WGS) entry which is preliminary data.</text>
</comment>
<sequence length="530" mass="59817">MHPVSFLHDTSMAISEHLCFAILLPLCFLLPLSYLAAVKLSSTASASVPRDWVLVGMLPALLRNAHRIHEFATDLVKAGGGTFELKGPVFADMDMLVTSDPANIHHILSRNFVNYPKGPQFRRIFDVLGDGIFNVDSHLWELHRKTTIAFLTHSRFRALLEKNVWGKVENGLLPVLDSFAGSGAHFDLQDIFQRFTFDSIATLLLQEDPGSLTVDLPYVPCEKAFNRAVDALLYRHILPEPVWRAQNWLGVGKEKKLNHARRDIDDFIFSCIRIRREKEEEQSRANNSGGLCSTAAAGDGSLFSAFGKEYDDQFLRDTFFSLIFAGRDTTSTTLTWLFWLLDRNPAVQEKVRREIQEKLYNNSPSPSPSRLKCFKVEDCQKLVYLHGALCESLRLYPPVALEHKVSAADDVLPSGHRVKPNTRVILSIYSTGRMESVWGEDCMEFRPERWISDRAGGGVKHEPSYKFPAFNAGPRTCLGKEMAFVQMKMVAATILQHYNFRVVDPDSVSTSDSIIIQAKHGLKVQFSQRK</sequence>
<dbReference type="InterPro" id="IPR002401">
    <property type="entry name" value="Cyt_P450_E_grp-I"/>
</dbReference>
<proteinExistence type="inferred from homology"/>
<evidence type="ECO:0000256" key="2">
    <source>
        <dbReference type="ARBA" id="ARBA00010617"/>
    </source>
</evidence>
<evidence type="ECO:0000313" key="8">
    <source>
        <dbReference type="EMBL" id="CAH9072348.1"/>
    </source>
</evidence>
<dbReference type="CDD" id="cd11064">
    <property type="entry name" value="CYP86A"/>
    <property type="match status" value="1"/>
</dbReference>